<dbReference type="InterPro" id="IPR013216">
    <property type="entry name" value="Methyltransf_11"/>
</dbReference>
<organism evidence="2 3">
    <name type="scientific">Citricoccus muralis</name>
    <dbReference type="NCBI Taxonomy" id="169134"/>
    <lineage>
        <taxon>Bacteria</taxon>
        <taxon>Bacillati</taxon>
        <taxon>Actinomycetota</taxon>
        <taxon>Actinomycetes</taxon>
        <taxon>Micrococcales</taxon>
        <taxon>Micrococcaceae</taxon>
        <taxon>Citricoccus</taxon>
    </lineage>
</organism>
<dbReference type="Pfam" id="PF08241">
    <property type="entry name" value="Methyltransf_11"/>
    <property type="match status" value="1"/>
</dbReference>
<dbReference type="InterPro" id="IPR029063">
    <property type="entry name" value="SAM-dependent_MTases_sf"/>
</dbReference>
<proteinExistence type="predicted"/>
<feature type="domain" description="Methyltransferase type 11" evidence="1">
    <location>
        <begin position="54"/>
        <end position="156"/>
    </location>
</feature>
<gene>
    <name evidence="2" type="ORF">P8192_02775</name>
</gene>
<reference evidence="2 3" key="1">
    <citation type="submission" date="2023-04" db="EMBL/GenBank/DDBJ databases">
        <title>Funneling lignin-derived compounds into biodiesel using alkali-halophilic Citricoccus sp. P2.</title>
        <authorList>
            <person name="Luo C.-B."/>
        </authorList>
    </citation>
    <scope>NUCLEOTIDE SEQUENCE [LARGE SCALE GENOMIC DNA]</scope>
    <source>
        <strain evidence="2 3">P2</strain>
    </source>
</reference>
<dbReference type="PANTHER" id="PTHR43861">
    <property type="entry name" value="TRANS-ACONITATE 2-METHYLTRANSFERASE-RELATED"/>
    <property type="match status" value="1"/>
</dbReference>
<name>A0ABY8H8Y2_9MICC</name>
<evidence type="ECO:0000313" key="3">
    <source>
        <dbReference type="Proteomes" id="UP001219037"/>
    </source>
</evidence>
<sequence>MTGSSIQNDITRYWDQRAPLYHGYQQHPDRRDDDRRIWAEAFRAVLPEPPARVLDLGTGSGFLAWVLADLGHQVTGTDLSPSMLRLARGHIPRPRHELGPPQGTRPTFEYGDAVRPDAAECSIDVITSRYLLWTLCRPHEAISNWYRIVRPGGMLAMADASWFPSGLEKNPTRGFAQHYHAAVRHGLPLAETDTVAGAMRLMRDAGFLEVQARPLTTLHEIDRHREAVPGHEPQLQHLITAVRPRSSSPETERWLARVTS</sequence>
<dbReference type="EC" id="2.1.1.-" evidence="2"/>
<protein>
    <submittedName>
        <fullName evidence="2">Class I SAM-dependent methyltransferase</fullName>
        <ecNumber evidence="2">2.1.1.-</ecNumber>
    </submittedName>
</protein>
<dbReference type="RefSeq" id="WP_278158319.1">
    <property type="nucleotide sequence ID" value="NZ_CP121252.1"/>
</dbReference>
<keyword evidence="3" id="KW-1185">Reference proteome</keyword>
<dbReference type="Proteomes" id="UP001219037">
    <property type="component" value="Chromosome"/>
</dbReference>
<dbReference type="Gene3D" id="3.40.50.150">
    <property type="entry name" value="Vaccinia Virus protein VP39"/>
    <property type="match status" value="1"/>
</dbReference>
<dbReference type="GO" id="GO:0032259">
    <property type="term" value="P:methylation"/>
    <property type="evidence" value="ECO:0007669"/>
    <property type="project" value="UniProtKB-KW"/>
</dbReference>
<dbReference type="SUPFAM" id="SSF53335">
    <property type="entry name" value="S-adenosyl-L-methionine-dependent methyltransferases"/>
    <property type="match status" value="1"/>
</dbReference>
<keyword evidence="2" id="KW-0489">Methyltransferase</keyword>
<dbReference type="PANTHER" id="PTHR43861:SF1">
    <property type="entry name" value="TRANS-ACONITATE 2-METHYLTRANSFERASE"/>
    <property type="match status" value="1"/>
</dbReference>
<accession>A0ABY8H8Y2</accession>
<evidence type="ECO:0000259" key="1">
    <source>
        <dbReference type="Pfam" id="PF08241"/>
    </source>
</evidence>
<keyword evidence="2" id="KW-0808">Transferase</keyword>
<dbReference type="EMBL" id="CP121252">
    <property type="protein sequence ID" value="WFP17067.1"/>
    <property type="molecule type" value="Genomic_DNA"/>
</dbReference>
<dbReference type="GO" id="GO:0008168">
    <property type="term" value="F:methyltransferase activity"/>
    <property type="evidence" value="ECO:0007669"/>
    <property type="project" value="UniProtKB-KW"/>
</dbReference>
<evidence type="ECO:0000313" key="2">
    <source>
        <dbReference type="EMBL" id="WFP17067.1"/>
    </source>
</evidence>
<dbReference type="CDD" id="cd02440">
    <property type="entry name" value="AdoMet_MTases"/>
    <property type="match status" value="1"/>
</dbReference>